<name>A0A0C3L1N5_9AGAM</name>
<proteinExistence type="predicted"/>
<keyword evidence="4" id="KW-1185">Reference proteome</keyword>
<dbReference type="AlphaFoldDB" id="A0A0C3L1N5"/>
<evidence type="ECO:0000313" key="4">
    <source>
        <dbReference type="Proteomes" id="UP000054248"/>
    </source>
</evidence>
<keyword evidence="1" id="KW-0472">Membrane</keyword>
<protein>
    <recommendedName>
        <fullName evidence="2">DUF6535 domain-containing protein</fullName>
    </recommendedName>
</protein>
<dbReference type="InterPro" id="IPR045338">
    <property type="entry name" value="DUF6535"/>
</dbReference>
<feature type="transmembrane region" description="Helical" evidence="1">
    <location>
        <begin position="56"/>
        <end position="79"/>
    </location>
</feature>
<feature type="transmembrane region" description="Helical" evidence="1">
    <location>
        <begin position="190"/>
        <end position="210"/>
    </location>
</feature>
<evidence type="ECO:0000259" key="2">
    <source>
        <dbReference type="Pfam" id="PF20153"/>
    </source>
</evidence>
<evidence type="ECO:0000256" key="1">
    <source>
        <dbReference type="SAM" id="Phobius"/>
    </source>
</evidence>
<dbReference type="Pfam" id="PF20153">
    <property type="entry name" value="DUF6535"/>
    <property type="match status" value="1"/>
</dbReference>
<evidence type="ECO:0000313" key="3">
    <source>
        <dbReference type="EMBL" id="KIO27653.1"/>
    </source>
</evidence>
<feature type="transmembrane region" description="Helical" evidence="1">
    <location>
        <begin position="216"/>
        <end position="241"/>
    </location>
</feature>
<organism evidence="3 4">
    <name type="scientific">Tulasnella calospora MUT 4182</name>
    <dbReference type="NCBI Taxonomy" id="1051891"/>
    <lineage>
        <taxon>Eukaryota</taxon>
        <taxon>Fungi</taxon>
        <taxon>Dikarya</taxon>
        <taxon>Basidiomycota</taxon>
        <taxon>Agaricomycotina</taxon>
        <taxon>Agaricomycetes</taxon>
        <taxon>Cantharellales</taxon>
        <taxon>Tulasnellaceae</taxon>
        <taxon>Tulasnella</taxon>
    </lineage>
</organism>
<gene>
    <name evidence="3" type="ORF">M407DRAFT_23084</name>
</gene>
<reference evidence="4" key="2">
    <citation type="submission" date="2015-01" db="EMBL/GenBank/DDBJ databases">
        <title>Evolutionary Origins and Diversification of the Mycorrhizal Mutualists.</title>
        <authorList>
            <consortium name="DOE Joint Genome Institute"/>
            <consortium name="Mycorrhizal Genomics Consortium"/>
            <person name="Kohler A."/>
            <person name="Kuo A."/>
            <person name="Nagy L.G."/>
            <person name="Floudas D."/>
            <person name="Copeland A."/>
            <person name="Barry K.W."/>
            <person name="Cichocki N."/>
            <person name="Veneault-Fourrey C."/>
            <person name="LaButti K."/>
            <person name="Lindquist E.A."/>
            <person name="Lipzen A."/>
            <person name="Lundell T."/>
            <person name="Morin E."/>
            <person name="Murat C."/>
            <person name="Riley R."/>
            <person name="Ohm R."/>
            <person name="Sun H."/>
            <person name="Tunlid A."/>
            <person name="Henrissat B."/>
            <person name="Grigoriev I.V."/>
            <person name="Hibbett D.S."/>
            <person name="Martin F."/>
        </authorList>
    </citation>
    <scope>NUCLEOTIDE SEQUENCE [LARGE SCALE GENOMIC DNA]</scope>
    <source>
        <strain evidence="4">MUT 4182</strain>
    </source>
</reference>
<feature type="transmembrane region" description="Helical" evidence="1">
    <location>
        <begin position="269"/>
        <end position="302"/>
    </location>
</feature>
<feature type="domain" description="DUF6535" evidence="2">
    <location>
        <begin position="33"/>
        <end position="210"/>
    </location>
</feature>
<keyword evidence="1" id="KW-1133">Transmembrane helix</keyword>
<feature type="transmembrane region" description="Helical" evidence="1">
    <location>
        <begin position="125"/>
        <end position="149"/>
    </location>
</feature>
<dbReference type="OrthoDB" id="3254218at2759"/>
<dbReference type="EMBL" id="KN823005">
    <property type="protein sequence ID" value="KIO27653.1"/>
    <property type="molecule type" value="Genomic_DNA"/>
</dbReference>
<sequence length="865" mass="96018">MAAVPGAGFNQIPFEVPNPPREFGQDGGKFYRLYDNLAEEIDEDTTKGLKEQLDGLLIFAGLFAGVNSAFLAMTLPLLLADPADDTNALLAQNNAILLQLMQGRNDTSLSNPTLPSTSFTPSPGIFTVNILFSFSLALAIISAFLAVLGRQWLVYYRKRSGGGADRQRWEQLKRFLGAERWRLELVLDDILPSLLQIGLIIFCASLILYLHILNPAISRLVGIPMGFGLAIFILSAVFTVWDRFCPFQSPLSHLFALIRRWVEKKLSPLVPFLPLALELLGFYVAVLLIPVWLPFLGFAYLIGFPGSSTYHDISNAISSWFTLHRSHTGLSAGRNFPQGLFQSLFHGSPRNEVTFLQVVALKRTISISDDPLTLLCAAANIVTINETGYLEGLWSDETFHSRFLELCKNPYQRMVELLGPERIGAAVSAARLYRGALCHIFLSINSSDQYLSSLDAQDLGKTIMSEPFVSSNWLIPPDMVEGCSPALIEATLASWMVRASIEYVPLEGIRIHITEYSESLTLSSWKLLSLIVYTLTKLPYSVERVEITKRKLHSSYKYPRRITTLGSVETTGVVPYSPQVTVGQPVLPIAHSYPPTLQPIHANPPLLPTVFAETTGQPQVIRQEEPARGTYPIQATPTDPTMQEANMSNPIRYTFIELPNKSVMTQTILAQHPTELAFATHVIEPIPTGQPVLGAHVIEPMPTGPFATQMIGRMPTGQSVFGSPPRTYTYPFQEISLTASDSRHRVLSPVFDISELRVAYTRDVGMTLPVLEGVAVNLARQHYAGDLDCHRILLNILRCAREVTINETRYPSTKVEDKIGLLDVAEQVSRIEDIPAQVRAAAAMLRMDCVSMLRRRFVTGDPQRK</sequence>
<reference evidence="3 4" key="1">
    <citation type="submission" date="2014-04" db="EMBL/GenBank/DDBJ databases">
        <authorList>
            <consortium name="DOE Joint Genome Institute"/>
            <person name="Kuo A."/>
            <person name="Girlanda M."/>
            <person name="Perotto S."/>
            <person name="Kohler A."/>
            <person name="Nagy L.G."/>
            <person name="Floudas D."/>
            <person name="Copeland A."/>
            <person name="Barry K.W."/>
            <person name="Cichocki N."/>
            <person name="Veneault-Fourrey C."/>
            <person name="LaButti K."/>
            <person name="Lindquist E.A."/>
            <person name="Lipzen A."/>
            <person name="Lundell T."/>
            <person name="Morin E."/>
            <person name="Murat C."/>
            <person name="Sun H."/>
            <person name="Tunlid A."/>
            <person name="Henrissat B."/>
            <person name="Grigoriev I.V."/>
            <person name="Hibbett D.S."/>
            <person name="Martin F."/>
            <person name="Nordberg H.P."/>
            <person name="Cantor M.N."/>
            <person name="Hua S.X."/>
        </authorList>
    </citation>
    <scope>NUCLEOTIDE SEQUENCE [LARGE SCALE GENOMIC DNA]</scope>
    <source>
        <strain evidence="3 4">MUT 4182</strain>
    </source>
</reference>
<dbReference type="Proteomes" id="UP000054248">
    <property type="component" value="Unassembled WGS sequence"/>
</dbReference>
<keyword evidence="1" id="KW-0812">Transmembrane</keyword>
<accession>A0A0C3L1N5</accession>
<dbReference type="HOGENOM" id="CLU_016402_1_0_1"/>